<keyword evidence="2" id="KW-0547">Nucleotide-binding</keyword>
<keyword evidence="8" id="KW-1185">Reference proteome</keyword>
<keyword evidence="3" id="KW-0067">ATP-binding</keyword>
<dbReference type="eggNOG" id="KOG2157">
    <property type="taxonomic scope" value="Eukaryota"/>
</dbReference>
<dbReference type="Proteomes" id="UP000054408">
    <property type="component" value="Unassembled WGS sequence"/>
</dbReference>
<evidence type="ECO:0000256" key="1">
    <source>
        <dbReference type="ARBA" id="ARBA00022598"/>
    </source>
</evidence>
<dbReference type="GO" id="GO:0015631">
    <property type="term" value="F:tubulin binding"/>
    <property type="evidence" value="ECO:0007669"/>
    <property type="project" value="TreeGrafter"/>
</dbReference>
<proteinExistence type="predicted"/>
<evidence type="ECO:0000256" key="3">
    <source>
        <dbReference type="ARBA" id="ARBA00022840"/>
    </source>
</evidence>
<evidence type="ECO:0000256" key="2">
    <source>
        <dbReference type="ARBA" id="ARBA00022741"/>
    </source>
</evidence>
<name>A0A0L0DEL3_THETB</name>
<feature type="region of interest" description="Disordered" evidence="6">
    <location>
        <begin position="584"/>
        <end position="633"/>
    </location>
</feature>
<evidence type="ECO:0000256" key="4">
    <source>
        <dbReference type="ARBA" id="ARBA00041448"/>
    </source>
</evidence>
<reference evidence="7 8" key="1">
    <citation type="submission" date="2010-05" db="EMBL/GenBank/DDBJ databases">
        <title>The Genome Sequence of Thecamonas trahens ATCC 50062.</title>
        <authorList>
            <consortium name="The Broad Institute Genome Sequencing Platform"/>
            <person name="Russ C."/>
            <person name="Cuomo C."/>
            <person name="Shea T."/>
            <person name="Young S.K."/>
            <person name="Zeng Q."/>
            <person name="Koehrsen M."/>
            <person name="Haas B."/>
            <person name="Borodovsky M."/>
            <person name="Guigo R."/>
            <person name="Alvarado L."/>
            <person name="Berlin A."/>
            <person name="Bochicchio J."/>
            <person name="Borenstein D."/>
            <person name="Chapman S."/>
            <person name="Chen Z."/>
            <person name="Freedman E."/>
            <person name="Gellesch M."/>
            <person name="Goldberg J."/>
            <person name="Griggs A."/>
            <person name="Gujja S."/>
            <person name="Heilman E."/>
            <person name="Heiman D."/>
            <person name="Hepburn T."/>
            <person name="Howarth C."/>
            <person name="Jen D."/>
            <person name="Larson L."/>
            <person name="Mehta T."/>
            <person name="Park D."/>
            <person name="Pearson M."/>
            <person name="Roberts A."/>
            <person name="Saif S."/>
            <person name="Shenoy N."/>
            <person name="Sisk P."/>
            <person name="Stolte C."/>
            <person name="Sykes S."/>
            <person name="Thomson T."/>
            <person name="Walk T."/>
            <person name="White J."/>
            <person name="Yandava C."/>
            <person name="Burger G."/>
            <person name="Gray M.W."/>
            <person name="Holland P.W.H."/>
            <person name="King N."/>
            <person name="Lang F.B.F."/>
            <person name="Roger A.J."/>
            <person name="Ruiz-Trillo I."/>
            <person name="Lander E."/>
            <person name="Nusbaum C."/>
        </authorList>
    </citation>
    <scope>NUCLEOTIDE SEQUENCE [LARGE SCALE GENOMIC DNA]</scope>
    <source>
        <strain evidence="7 8">ATCC 50062</strain>
    </source>
</reference>
<accession>A0A0L0DEL3</accession>
<dbReference type="InterPro" id="IPR004344">
    <property type="entry name" value="TTL/TTLL_fam"/>
</dbReference>
<gene>
    <name evidence="7" type="ORF">AMSG_06666</name>
</gene>
<feature type="compositionally biased region" description="Low complexity" evidence="6">
    <location>
        <begin position="591"/>
        <end position="603"/>
    </location>
</feature>
<evidence type="ECO:0000256" key="5">
    <source>
        <dbReference type="ARBA" id="ARBA00049274"/>
    </source>
</evidence>
<dbReference type="Pfam" id="PF03133">
    <property type="entry name" value="TTL"/>
    <property type="match status" value="1"/>
</dbReference>
<dbReference type="GeneID" id="25565770"/>
<comment type="catalytic activity">
    <reaction evidence="5">
        <text>L-glutamyl-[protein] + L-glutamate + ATP = gamma-L-glutamyl-L-glutamyl-[protein] + ADP + phosphate + H(+)</text>
        <dbReference type="Rhea" id="RHEA:60144"/>
        <dbReference type="Rhea" id="RHEA-COMP:10208"/>
        <dbReference type="Rhea" id="RHEA-COMP:15517"/>
        <dbReference type="ChEBI" id="CHEBI:15378"/>
        <dbReference type="ChEBI" id="CHEBI:29973"/>
        <dbReference type="ChEBI" id="CHEBI:29985"/>
        <dbReference type="ChEBI" id="CHEBI:30616"/>
        <dbReference type="ChEBI" id="CHEBI:43474"/>
        <dbReference type="ChEBI" id="CHEBI:143622"/>
        <dbReference type="ChEBI" id="CHEBI:456216"/>
    </reaction>
    <physiologicalReaction direction="left-to-right" evidence="5">
        <dbReference type="Rhea" id="RHEA:60145"/>
    </physiologicalReaction>
</comment>
<dbReference type="PANTHER" id="PTHR12241">
    <property type="entry name" value="TUBULIN POLYGLUTAMYLASE"/>
    <property type="match status" value="1"/>
</dbReference>
<evidence type="ECO:0000313" key="8">
    <source>
        <dbReference type="Proteomes" id="UP000054408"/>
    </source>
</evidence>
<dbReference type="STRING" id="461836.A0A0L0DEL3"/>
<protein>
    <recommendedName>
        <fullName evidence="4">Tubulin--tyrosine ligase-like protein 5</fullName>
    </recommendedName>
</protein>
<sequence>MTKATEAGDEEERGSKARGEVQRLKAKRVVAAVGGKRMVRVRKAAATRASKAGEHDAGRVLATQSSIRGPVYRFSPVVAMVAKDYRVPDDPDNGHKLAFRFLNTETRIIRSTLMLHGYHCIETKSQAPSGRVVSGRAAGGRAASRSDTDVEQICAARGSGAAARSGPGVRPGTGAAPPLPPLPKAKTTWSLQWSGCHIRPGAMRRMASYQRINHFPRAFEVTRKDRLYHNVARMAARFGESYGFMPATFALPRELDAFTAHYRAQRRRRMFIVKPTTLSRGRGIFLVSDLRQVDAAVLEHACVASEYIANPYLIDGLKFDLRIYVVVTSYSPLRVYVYEEGLARFCTEQYSADPAQCDNLFMHLTNYSVNKSSAKFVANTSAAADGVGSKWSLSALYARLAADRVDVDAVASAIDDLIVKTFVAVEGPMGNAERSFVPHVGNCFELYGLDILLDEGLKPWLIEVNLTPSLACGSPLDLKIKGELVADMFNLVGFVDPKAAKSMRPPAAACDVTHAALEALLADEFARAATTSFRILYPAADAPSYVKFFDDKSTAVPSRVVRALWRRPGELRVLEPPSAAVVETELTKPMRSAAARPATARSPARSRAKRCSESTSGRDGGRPQSAKSTRASGERLRVKQLLAFPGPLLSILQARRTFQAYLARLRARLESMLASEPLDVAGVAGQTNLIHRFLQRTASGGVPVLRQLPSVDALMADAADALAALSEFGARYASETTRLSATPDEVAALGKSLLKPSTGGGSAKGERKNGRKSKSRMSDKLFDRIEATATEAELEMLLTRFTEHATSASLFLGG</sequence>
<organism evidence="7 8">
    <name type="scientific">Thecamonas trahens ATCC 50062</name>
    <dbReference type="NCBI Taxonomy" id="461836"/>
    <lineage>
        <taxon>Eukaryota</taxon>
        <taxon>Apusozoa</taxon>
        <taxon>Apusomonadida</taxon>
        <taxon>Apusomonadidae</taxon>
        <taxon>Thecamonas</taxon>
    </lineage>
</organism>
<dbReference type="PROSITE" id="PS51221">
    <property type="entry name" value="TTL"/>
    <property type="match status" value="1"/>
</dbReference>
<dbReference type="SUPFAM" id="SSF56059">
    <property type="entry name" value="Glutathione synthetase ATP-binding domain-like"/>
    <property type="match status" value="1"/>
</dbReference>
<dbReference type="AlphaFoldDB" id="A0A0L0DEL3"/>
<evidence type="ECO:0000313" key="7">
    <source>
        <dbReference type="EMBL" id="KNC50772.1"/>
    </source>
</evidence>
<dbReference type="EMBL" id="GL349462">
    <property type="protein sequence ID" value="KNC50772.1"/>
    <property type="molecule type" value="Genomic_DNA"/>
</dbReference>
<dbReference type="PANTHER" id="PTHR12241:SF145">
    <property type="entry name" value="TUBULIN POLYGLUTAMYLASE TTLL5"/>
    <property type="match status" value="1"/>
</dbReference>
<dbReference type="RefSeq" id="XP_013756733.1">
    <property type="nucleotide sequence ID" value="XM_013901279.1"/>
</dbReference>
<dbReference type="GO" id="GO:0005524">
    <property type="term" value="F:ATP binding"/>
    <property type="evidence" value="ECO:0007669"/>
    <property type="project" value="UniProtKB-KW"/>
</dbReference>
<dbReference type="Gene3D" id="3.30.470.20">
    <property type="entry name" value="ATP-grasp fold, B domain"/>
    <property type="match status" value="1"/>
</dbReference>
<keyword evidence="1 7" id="KW-0436">Ligase</keyword>
<feature type="region of interest" description="Disordered" evidence="6">
    <location>
        <begin position="1"/>
        <end position="21"/>
    </location>
</feature>
<feature type="region of interest" description="Disordered" evidence="6">
    <location>
        <begin position="752"/>
        <end position="780"/>
    </location>
</feature>
<dbReference type="GO" id="GO:0036064">
    <property type="term" value="C:ciliary basal body"/>
    <property type="evidence" value="ECO:0007669"/>
    <property type="project" value="TreeGrafter"/>
</dbReference>
<dbReference type="GO" id="GO:0070740">
    <property type="term" value="F:tubulin-glutamic acid ligase activity"/>
    <property type="evidence" value="ECO:0007669"/>
    <property type="project" value="TreeGrafter"/>
</dbReference>
<dbReference type="GO" id="GO:0000226">
    <property type="term" value="P:microtubule cytoskeleton organization"/>
    <property type="evidence" value="ECO:0007669"/>
    <property type="project" value="TreeGrafter"/>
</dbReference>
<dbReference type="OrthoDB" id="2016263at2759"/>
<evidence type="ECO:0000256" key="6">
    <source>
        <dbReference type="SAM" id="MobiDB-lite"/>
    </source>
</evidence>